<dbReference type="CDD" id="cd06464">
    <property type="entry name" value="ACD_sHsps-like"/>
    <property type="match status" value="1"/>
</dbReference>
<dbReference type="Gene3D" id="2.60.40.790">
    <property type="match status" value="1"/>
</dbReference>
<evidence type="ECO:0000256" key="2">
    <source>
        <dbReference type="RuleBase" id="RU003616"/>
    </source>
</evidence>
<organism evidence="4 5">
    <name type="scientific">Dovyalis caffra</name>
    <dbReference type="NCBI Taxonomy" id="77055"/>
    <lineage>
        <taxon>Eukaryota</taxon>
        <taxon>Viridiplantae</taxon>
        <taxon>Streptophyta</taxon>
        <taxon>Embryophyta</taxon>
        <taxon>Tracheophyta</taxon>
        <taxon>Spermatophyta</taxon>
        <taxon>Magnoliopsida</taxon>
        <taxon>eudicotyledons</taxon>
        <taxon>Gunneridae</taxon>
        <taxon>Pentapetalae</taxon>
        <taxon>rosids</taxon>
        <taxon>fabids</taxon>
        <taxon>Malpighiales</taxon>
        <taxon>Salicaceae</taxon>
        <taxon>Flacourtieae</taxon>
        <taxon>Dovyalis</taxon>
    </lineage>
</organism>
<evidence type="ECO:0000256" key="1">
    <source>
        <dbReference type="PROSITE-ProRule" id="PRU00285"/>
    </source>
</evidence>
<dbReference type="SUPFAM" id="SSF49764">
    <property type="entry name" value="HSP20-like chaperones"/>
    <property type="match status" value="1"/>
</dbReference>
<comment type="caution">
    <text evidence="4">The sequence shown here is derived from an EMBL/GenBank/DDBJ whole genome shotgun (WGS) entry which is preliminary data.</text>
</comment>
<gene>
    <name evidence="4" type="ORF">DCAF_LOCUS20847</name>
</gene>
<dbReference type="Pfam" id="PF00011">
    <property type="entry name" value="HSP20"/>
    <property type="match status" value="1"/>
</dbReference>
<dbReference type="AlphaFoldDB" id="A0AAV1SE92"/>
<sequence>MDSEAVRRRMNMIVAHLAPTIADDIAPAHLLPMNCSASLNPVIRRCDNRMYFARQGSASQTCFMRQAGSIQQGSSEKLLRSSASSETEWSCNAELIKDGAPLFSRPAEMEPNLSNVEATLTPAKDCQSAMPDLPKFARPNRRTMNRNVQFQFEKKVYSSDQSNGIEWSPRMDVVESGVNYVLTIEIPGVNAKDIRVEIRGQNLIVMGKRSTKFWRIGAGGCSNDSISRYHKREILEGPYEVVWQLPSDGNKDKSGGAKAKDCMGTGEVISEQEERCKAPIKIVGVGMDSYAETLMGVKEIKLKSLSASLLDLSP</sequence>
<reference evidence="4 5" key="1">
    <citation type="submission" date="2024-01" db="EMBL/GenBank/DDBJ databases">
        <authorList>
            <person name="Waweru B."/>
        </authorList>
    </citation>
    <scope>NUCLEOTIDE SEQUENCE [LARGE SCALE GENOMIC DNA]</scope>
</reference>
<evidence type="ECO:0000313" key="4">
    <source>
        <dbReference type="EMBL" id="CAK7348154.1"/>
    </source>
</evidence>
<evidence type="ECO:0000259" key="3">
    <source>
        <dbReference type="PROSITE" id="PS01031"/>
    </source>
</evidence>
<proteinExistence type="inferred from homology"/>
<protein>
    <recommendedName>
        <fullName evidence="3">SHSP domain-containing protein</fullName>
    </recommendedName>
</protein>
<name>A0AAV1SE92_9ROSI</name>
<dbReference type="EMBL" id="CAWUPB010001173">
    <property type="protein sequence ID" value="CAK7348154.1"/>
    <property type="molecule type" value="Genomic_DNA"/>
</dbReference>
<dbReference type="Proteomes" id="UP001314170">
    <property type="component" value="Unassembled WGS sequence"/>
</dbReference>
<feature type="domain" description="SHSP" evidence="3">
    <location>
        <begin position="162"/>
        <end position="288"/>
    </location>
</feature>
<dbReference type="InterPro" id="IPR008978">
    <property type="entry name" value="HSP20-like_chaperone"/>
</dbReference>
<accession>A0AAV1SE92</accession>
<keyword evidence="5" id="KW-1185">Reference proteome</keyword>
<evidence type="ECO:0000313" key="5">
    <source>
        <dbReference type="Proteomes" id="UP001314170"/>
    </source>
</evidence>
<dbReference type="InterPro" id="IPR002068">
    <property type="entry name" value="A-crystallin/Hsp20_dom"/>
</dbReference>
<dbReference type="PROSITE" id="PS01031">
    <property type="entry name" value="SHSP"/>
    <property type="match status" value="1"/>
</dbReference>
<comment type="similarity">
    <text evidence="1 2">Belongs to the small heat shock protein (HSP20) family.</text>
</comment>